<evidence type="ECO:0000256" key="2">
    <source>
        <dbReference type="ARBA" id="ARBA00022448"/>
    </source>
</evidence>
<keyword evidence="2 6" id="KW-0813">Transport</keyword>
<dbReference type="InterPro" id="IPR004907">
    <property type="entry name" value="ATPase_V1-cplx_csu"/>
</dbReference>
<accession>A0A177CZR0</accession>
<dbReference type="PANTHER" id="PTHR10137">
    <property type="entry name" value="V-TYPE PROTON ATPASE SUBUNIT C"/>
    <property type="match status" value="1"/>
</dbReference>
<dbReference type="GO" id="GO:0046961">
    <property type="term" value="F:proton-transporting ATPase activity, rotational mechanism"/>
    <property type="evidence" value="ECO:0007669"/>
    <property type="project" value="InterPro"/>
</dbReference>
<evidence type="ECO:0000256" key="3">
    <source>
        <dbReference type="ARBA" id="ARBA00022781"/>
    </source>
</evidence>
<protein>
    <recommendedName>
        <fullName evidence="6">V-type proton ATPase subunit C</fullName>
    </recommendedName>
</protein>
<dbReference type="Proteomes" id="UP000077069">
    <property type="component" value="Unassembled WGS sequence"/>
</dbReference>
<keyword evidence="3 6" id="KW-0375">Hydrogen ion transport</keyword>
<dbReference type="InterPro" id="IPR036132">
    <property type="entry name" value="Vac_ATP_synth_c_sf"/>
</dbReference>
<organism evidence="7 8">
    <name type="scientific">Paraphaeosphaeria sporulosa</name>
    <dbReference type="NCBI Taxonomy" id="1460663"/>
    <lineage>
        <taxon>Eukaryota</taxon>
        <taxon>Fungi</taxon>
        <taxon>Dikarya</taxon>
        <taxon>Ascomycota</taxon>
        <taxon>Pezizomycotina</taxon>
        <taxon>Dothideomycetes</taxon>
        <taxon>Pleosporomycetidae</taxon>
        <taxon>Pleosporales</taxon>
        <taxon>Massarineae</taxon>
        <taxon>Didymosphaeriaceae</taxon>
        <taxon>Paraphaeosphaeria</taxon>
    </lineage>
</organism>
<dbReference type="EMBL" id="KV441548">
    <property type="protein sequence ID" value="OAG12995.1"/>
    <property type="molecule type" value="Genomic_DNA"/>
</dbReference>
<proteinExistence type="inferred from homology"/>
<dbReference type="OrthoDB" id="6605928at2759"/>
<dbReference type="InParanoid" id="A0A177CZR0"/>
<evidence type="ECO:0000313" key="8">
    <source>
        <dbReference type="Proteomes" id="UP000077069"/>
    </source>
</evidence>
<evidence type="ECO:0000256" key="5">
    <source>
        <dbReference type="ARBA" id="ARBA00053565"/>
    </source>
</evidence>
<dbReference type="RefSeq" id="XP_018043360.1">
    <property type="nucleotide sequence ID" value="XM_018185455.1"/>
</dbReference>
<sequence>MSKGTKYLLVSLPSSITPSNHHDEALDALRSTIGGDNGQTYPFAIPNFKIGTLDALVQQADDLAKLNNSCEQVVAKVGDSLKTILDGDEDRVQQHKTINDKPVDQYLRSFQWNKIKYRADKPIADLIDSLQKEIAGIDNDVKAKFSQYNQTKTSLAAAERKRTGNLSTKSLATVVNPRLIIQDSEYLDTHLIAVPNLQVKDFYKSYETISEKVVPRSAVEVAKDDEFTLFAVVTFKKTSTDFIHKCREKRWTPRDYKYKEGGKEEEAKEASQLEQDAKKLWGEALRLGRTGYSESAMIWVHVLALRVFVETVLRYGLPLDFICGLVQTNAKAAKKAKTNLDANYSYLGGNAFNRDNKGRPKKDDSALTSEMQAQGHLGDAEYSPYVYYEFEIV</sequence>
<dbReference type="CDD" id="cd14785">
    <property type="entry name" value="V-ATPase_C"/>
    <property type="match status" value="1"/>
</dbReference>
<dbReference type="Gene3D" id="3.30.70.100">
    <property type="match status" value="1"/>
</dbReference>
<comment type="subunit">
    <text evidence="6">V-ATPase is a heteromultimeric enzyme composed of a peripheral catalytic V1 complex (components A to H) attached to an integral membrane V0 proton pore complex.</text>
</comment>
<dbReference type="GeneID" id="28768941"/>
<dbReference type="GO" id="GO:0000221">
    <property type="term" value="C:vacuolar proton-transporting V-type ATPase, V1 domain"/>
    <property type="evidence" value="ECO:0007669"/>
    <property type="project" value="EnsemblFungi"/>
</dbReference>
<dbReference type="Gene3D" id="3.30.70.1180">
    <property type="entry name" value="Vacuolar atp synthase subunit c, domain 1"/>
    <property type="match status" value="1"/>
</dbReference>
<reference evidence="7 8" key="1">
    <citation type="submission" date="2016-05" db="EMBL/GenBank/DDBJ databases">
        <title>Comparative analysis of secretome profiles of manganese(II)-oxidizing ascomycete fungi.</title>
        <authorList>
            <consortium name="DOE Joint Genome Institute"/>
            <person name="Zeiner C.A."/>
            <person name="Purvine S.O."/>
            <person name="Zink E.M."/>
            <person name="Wu S."/>
            <person name="Pasa-Tolic L."/>
            <person name="Chaput D.L."/>
            <person name="Haridas S."/>
            <person name="Grigoriev I.V."/>
            <person name="Santelli C.M."/>
            <person name="Hansel C.M."/>
        </authorList>
    </citation>
    <scope>NUCLEOTIDE SEQUENCE [LARGE SCALE GENOMIC DNA]</scope>
    <source>
        <strain evidence="7 8">AP3s5-JAC2a</strain>
    </source>
</reference>
<name>A0A177CZR0_9PLEO</name>
<evidence type="ECO:0000256" key="6">
    <source>
        <dbReference type="RuleBase" id="RU364010"/>
    </source>
</evidence>
<evidence type="ECO:0000256" key="1">
    <source>
        <dbReference type="ARBA" id="ARBA00006138"/>
    </source>
</evidence>
<dbReference type="FunFam" id="3.30.70.100:FF:000002">
    <property type="entry name" value="V-type proton ATPase subunit C"/>
    <property type="match status" value="1"/>
</dbReference>
<dbReference type="STRING" id="1460663.A0A177CZR0"/>
<dbReference type="Pfam" id="PF03223">
    <property type="entry name" value="V-ATPase_C"/>
    <property type="match status" value="1"/>
</dbReference>
<dbReference type="FunCoup" id="A0A177CZR0">
    <property type="interactions" value="395"/>
</dbReference>
<dbReference type="AlphaFoldDB" id="A0A177CZR0"/>
<evidence type="ECO:0000313" key="7">
    <source>
        <dbReference type="EMBL" id="OAG12995.1"/>
    </source>
</evidence>
<gene>
    <name evidence="7" type="ORF">CC84DRAFT_173264</name>
</gene>
<comment type="function">
    <text evidence="6">Subunit of the V1 complex of vacuolar(H+)-ATPase (V-ATPase), a multisubunit enzyme composed of a peripheral complex (V1) that hydrolyzes ATP and a membrane integral complex (V0) that translocates protons. V-ATPase is responsible for acidifying and maintaining the pH of intracellular compartments and in some cell types, is targeted to the plasma membrane, where it is responsible for acidifying the extracellular environment. Subunit C is necessary for the assembly of the catalytic sector of the enzyme and is likely to have a specific function in its catalytic activity.</text>
</comment>
<dbReference type="Gene3D" id="1.20.1460.10">
    <property type="entry name" value="subunit c (vma5p) of the yeast v-atpase, domain 2"/>
    <property type="match status" value="1"/>
</dbReference>
<keyword evidence="4 6" id="KW-0406">Ion transport</keyword>
<dbReference type="SUPFAM" id="SSF118203">
    <property type="entry name" value="Vacuolar ATP synthase subunit C"/>
    <property type="match status" value="1"/>
</dbReference>
<dbReference type="PANTHER" id="PTHR10137:SF0">
    <property type="entry name" value="V-TYPE PROTON ATPASE SUBUNIT C"/>
    <property type="match status" value="1"/>
</dbReference>
<comment type="function">
    <text evidence="5">Subunit of the V1 complex of vacuolar(H+)-ATPase (V-ATPase), a multisubunit enzyme composed of a peripheral complex (V1) that hydrolyzes ATP and a membrane integral complex (V0) that translocates protons. V-ATPase is responsible for acidifying and maintaining the pH of intracellular compartments. Subunit C is necessary for the assembly of the catalytic sector of the enzyme and is likely to have a specific function in its catalytic activity. Reversibly leaves the enzyme after glucose depletion, causing the catalytic subcomplex V1 to detach from the V0 section.</text>
</comment>
<comment type="similarity">
    <text evidence="1 6">Belongs to the V-ATPase C subunit family.</text>
</comment>
<keyword evidence="8" id="KW-1185">Reference proteome</keyword>
<evidence type="ECO:0000256" key="4">
    <source>
        <dbReference type="ARBA" id="ARBA00023065"/>
    </source>
</evidence>